<reference evidence="20" key="1">
    <citation type="journal article" date="2018" name="J. ISSAAS">
        <title>The contribution of mitochondrial metagenomics to large-scale data mining and phylogenetic analysis of Coleoptera.</title>
        <authorList>
            <person name="Miller K."/>
            <person name="Linard B."/>
            <person name="Motyka M."/>
            <person name="Bocek M."/>
            <person name="Vogler A.P."/>
        </authorList>
    </citation>
    <scope>NUCLEOTIDE SEQUENCE</scope>
</reference>
<evidence type="ECO:0000259" key="19">
    <source>
        <dbReference type="Pfam" id="PF00361"/>
    </source>
</evidence>
<evidence type="ECO:0000256" key="1">
    <source>
        <dbReference type="ARBA" id="ARBA00003257"/>
    </source>
</evidence>
<keyword evidence="6" id="KW-0813">Transport</keyword>
<dbReference type="AlphaFoldDB" id="A0A346RJ34"/>
<keyword evidence="7 18" id="KW-0679">Respiratory chain</keyword>
<dbReference type="PRINTS" id="PR01436">
    <property type="entry name" value="NADHDHGNASE2"/>
</dbReference>
<dbReference type="Pfam" id="PF00361">
    <property type="entry name" value="Proton_antipo_M"/>
    <property type="match status" value="1"/>
</dbReference>
<accession>A0A346RJ34</accession>
<evidence type="ECO:0000256" key="14">
    <source>
        <dbReference type="ARBA" id="ARBA00023075"/>
    </source>
</evidence>
<dbReference type="GO" id="GO:0008137">
    <property type="term" value="F:NADH dehydrogenase (ubiquinone) activity"/>
    <property type="evidence" value="ECO:0007669"/>
    <property type="project" value="UniProtKB-EC"/>
</dbReference>
<keyword evidence="9 18" id="KW-0999">Mitochondrion inner membrane</keyword>
<evidence type="ECO:0000256" key="4">
    <source>
        <dbReference type="ARBA" id="ARBA00012944"/>
    </source>
</evidence>
<evidence type="ECO:0000256" key="5">
    <source>
        <dbReference type="ARBA" id="ARBA00021008"/>
    </source>
</evidence>
<evidence type="ECO:0000256" key="2">
    <source>
        <dbReference type="ARBA" id="ARBA00004448"/>
    </source>
</evidence>
<evidence type="ECO:0000256" key="8">
    <source>
        <dbReference type="ARBA" id="ARBA00022692"/>
    </source>
</evidence>
<name>A0A346RJ34_9COLE</name>
<comment type="subcellular location">
    <subcellularLocation>
        <location evidence="2 18">Mitochondrion inner membrane</location>
        <topology evidence="2 18">Multi-pass membrane protein</topology>
    </subcellularLocation>
</comment>
<comment type="function">
    <text evidence="1">Core subunit of the mitochondrial membrane respiratory chain NADH dehydrogenase (Complex I) that is believed to belong to the minimal assembly required for catalysis. Complex I functions in the transfer of electrons from NADH to the respiratory chain. The immediate electron acceptor for the enzyme is believed to be ubiquinone.</text>
</comment>
<evidence type="ECO:0000313" key="20">
    <source>
        <dbReference type="EMBL" id="AXS66081.1"/>
    </source>
</evidence>
<evidence type="ECO:0000256" key="15">
    <source>
        <dbReference type="ARBA" id="ARBA00023128"/>
    </source>
</evidence>
<geneLocation type="mitochondrion" evidence="20"/>
<feature type="transmembrane region" description="Helical" evidence="18">
    <location>
        <begin position="315"/>
        <end position="335"/>
    </location>
</feature>
<evidence type="ECO:0000256" key="18">
    <source>
        <dbReference type="RuleBase" id="RU003403"/>
    </source>
</evidence>
<feature type="transmembrane region" description="Helical" evidence="18">
    <location>
        <begin position="146"/>
        <end position="164"/>
    </location>
</feature>
<comment type="function">
    <text evidence="18">Core subunit of the mitochondrial membrane respiratory chain NADH dehydrogenase (Complex I) which catalyzes electron transfer from NADH through the respiratory chain, using ubiquinone as an electron acceptor. Essential for the catalytic activity and assembly of complex I.</text>
</comment>
<dbReference type="InterPro" id="IPR050175">
    <property type="entry name" value="Complex_I_Subunit_2"/>
</dbReference>
<dbReference type="PANTHER" id="PTHR46552:SF1">
    <property type="entry name" value="NADH-UBIQUINONE OXIDOREDUCTASE CHAIN 2"/>
    <property type="match status" value="1"/>
</dbReference>
<keyword evidence="15 18" id="KW-0496">Mitochondrion</keyword>
<dbReference type="InterPro" id="IPR001750">
    <property type="entry name" value="ND/Mrp_TM"/>
</dbReference>
<evidence type="ECO:0000256" key="13">
    <source>
        <dbReference type="ARBA" id="ARBA00023027"/>
    </source>
</evidence>
<evidence type="ECO:0000256" key="17">
    <source>
        <dbReference type="ARBA" id="ARBA00049551"/>
    </source>
</evidence>
<evidence type="ECO:0000256" key="9">
    <source>
        <dbReference type="ARBA" id="ARBA00022792"/>
    </source>
</evidence>
<evidence type="ECO:0000256" key="7">
    <source>
        <dbReference type="ARBA" id="ARBA00022660"/>
    </source>
</evidence>
<proteinExistence type="inferred from homology"/>
<dbReference type="EC" id="7.1.1.2" evidence="4 18"/>
<evidence type="ECO:0000256" key="12">
    <source>
        <dbReference type="ARBA" id="ARBA00022989"/>
    </source>
</evidence>
<comment type="similarity">
    <text evidence="3 18">Belongs to the complex I subunit 2 family.</text>
</comment>
<comment type="catalytic activity">
    <reaction evidence="17 18">
        <text>a ubiquinone + NADH + 5 H(+)(in) = a ubiquinol + NAD(+) + 4 H(+)(out)</text>
        <dbReference type="Rhea" id="RHEA:29091"/>
        <dbReference type="Rhea" id="RHEA-COMP:9565"/>
        <dbReference type="Rhea" id="RHEA-COMP:9566"/>
        <dbReference type="ChEBI" id="CHEBI:15378"/>
        <dbReference type="ChEBI" id="CHEBI:16389"/>
        <dbReference type="ChEBI" id="CHEBI:17976"/>
        <dbReference type="ChEBI" id="CHEBI:57540"/>
        <dbReference type="ChEBI" id="CHEBI:57945"/>
        <dbReference type="EC" id="7.1.1.2"/>
    </reaction>
</comment>
<keyword evidence="8 18" id="KW-0812">Transmembrane</keyword>
<dbReference type="GO" id="GO:0005743">
    <property type="term" value="C:mitochondrial inner membrane"/>
    <property type="evidence" value="ECO:0007669"/>
    <property type="project" value="UniProtKB-SubCell"/>
</dbReference>
<keyword evidence="16 18" id="KW-0472">Membrane</keyword>
<dbReference type="EMBL" id="MG193469">
    <property type="protein sequence ID" value="AXS66081.1"/>
    <property type="molecule type" value="Genomic_DNA"/>
</dbReference>
<feature type="transmembrane region" description="Helical" evidence="18">
    <location>
        <begin position="195"/>
        <end position="215"/>
    </location>
</feature>
<feature type="transmembrane region" description="Helical" evidence="18">
    <location>
        <begin position="235"/>
        <end position="257"/>
    </location>
</feature>
<keyword evidence="12 18" id="KW-1133">Transmembrane helix</keyword>
<evidence type="ECO:0000256" key="10">
    <source>
        <dbReference type="ARBA" id="ARBA00022967"/>
    </source>
</evidence>
<keyword evidence="11 18" id="KW-0249">Electron transport</keyword>
<keyword evidence="14 18" id="KW-0830">Ubiquinone</keyword>
<dbReference type="InterPro" id="IPR003917">
    <property type="entry name" value="NADH_UbQ_OxRdtase_chain2"/>
</dbReference>
<dbReference type="GO" id="GO:0006120">
    <property type="term" value="P:mitochondrial electron transport, NADH to ubiquinone"/>
    <property type="evidence" value="ECO:0007669"/>
    <property type="project" value="InterPro"/>
</dbReference>
<evidence type="ECO:0000256" key="16">
    <source>
        <dbReference type="ARBA" id="ARBA00023136"/>
    </source>
</evidence>
<keyword evidence="10 18" id="KW-1278">Translocase</keyword>
<protein>
    <recommendedName>
        <fullName evidence="5 18">NADH-ubiquinone oxidoreductase chain 2</fullName>
        <ecNumber evidence="4 18">7.1.1.2</ecNumber>
    </recommendedName>
</protein>
<feature type="transmembrane region" description="Helical" evidence="18">
    <location>
        <begin position="269"/>
        <end position="287"/>
    </location>
</feature>
<organism evidence="20">
    <name type="scientific">Elateroidea sp. 9 KM-2017</name>
    <dbReference type="NCBI Taxonomy" id="2219432"/>
    <lineage>
        <taxon>Eukaryota</taxon>
        <taxon>Metazoa</taxon>
        <taxon>Ecdysozoa</taxon>
        <taxon>Arthropoda</taxon>
        <taxon>Hexapoda</taxon>
        <taxon>Insecta</taxon>
        <taxon>Pterygota</taxon>
        <taxon>Neoptera</taxon>
        <taxon>Endopterygota</taxon>
        <taxon>Coleoptera</taxon>
        <taxon>Polyphaga</taxon>
        <taxon>Elateriformia</taxon>
        <taxon>Elateroidea</taxon>
    </lineage>
</organism>
<evidence type="ECO:0000256" key="3">
    <source>
        <dbReference type="ARBA" id="ARBA00007012"/>
    </source>
</evidence>
<feature type="transmembrane region" description="Helical" evidence="18">
    <location>
        <begin position="53"/>
        <end position="73"/>
    </location>
</feature>
<gene>
    <name evidence="20" type="primary">nad2</name>
</gene>
<evidence type="ECO:0000256" key="6">
    <source>
        <dbReference type="ARBA" id="ARBA00022448"/>
    </source>
</evidence>
<feature type="domain" description="NADH:quinone oxidoreductase/Mrp antiporter transmembrane" evidence="19">
    <location>
        <begin position="20"/>
        <end position="281"/>
    </location>
</feature>
<sequence length="337" mass="38845">MYKLVFLNSLFMGTLISISSYSWMGMWMGLEINLLSIIPLMKSKSMSSSESSIKYFITQAIASTVILISILLMMSNLINTATLMIELSPQMTLNSALLTKMGAAPFHFWFPEIIEGLSWMNCMLMFTWQKIAPMIILMYGGPSINLIFSSILASMIISGVMSMNQVSLRKILTYSSINHMGWMLMSMILNKTIWLVYFTIYCIMTINIILTMNFFKIFFLQQMFQIMNQNSEIKFLFSMNFLSLAGIPPMIGFFPKWLTIQLLIQQNQFIMAVIMIILTLFMIFVYMRMAMSTLVMNSSESSWNQMFKLTKIKSFLISVINFSNLFSLILMTILFNL</sequence>
<evidence type="ECO:0000256" key="11">
    <source>
        <dbReference type="ARBA" id="ARBA00022982"/>
    </source>
</evidence>
<dbReference type="PANTHER" id="PTHR46552">
    <property type="entry name" value="NADH-UBIQUINONE OXIDOREDUCTASE CHAIN 2"/>
    <property type="match status" value="1"/>
</dbReference>
<keyword evidence="13 18" id="KW-0520">NAD</keyword>